<dbReference type="InterPro" id="IPR011604">
    <property type="entry name" value="PDDEXK-like_dom_sf"/>
</dbReference>
<evidence type="ECO:0000313" key="1">
    <source>
        <dbReference type="EMBL" id="AHC56572.1"/>
    </source>
</evidence>
<accession>V9SJ87</accession>
<name>V9SJ87_9CAUD</name>
<reference evidence="1 2" key="1">
    <citation type="journal article" date="2014" name="Virol. J.">
        <title>First genome sequences of Achromobacter phages reveal new members of the N4 family.</title>
        <authorList>
            <person name="Wittmann J."/>
            <person name="Dreiseikelmann B."/>
            <person name="Rohde M."/>
            <person name="Meier-Kolthoff J.P."/>
            <person name="Bunk B."/>
            <person name="Rohde C."/>
        </authorList>
    </citation>
    <scope>NUCLEOTIDE SEQUENCE [LARGE SCALE GENOMIC DNA]</scope>
</reference>
<evidence type="ECO:0000313" key="2">
    <source>
        <dbReference type="Proteomes" id="UP000018886"/>
    </source>
</evidence>
<proteinExistence type="predicted"/>
<dbReference type="Proteomes" id="UP000018886">
    <property type="component" value="Segment"/>
</dbReference>
<protein>
    <recommendedName>
        <fullName evidence="3">PD-(D/E)XK endonuclease-like domain-containing protein</fullName>
    </recommendedName>
</protein>
<evidence type="ECO:0008006" key="3">
    <source>
        <dbReference type="Google" id="ProtNLM"/>
    </source>
</evidence>
<dbReference type="EMBL" id="KF787094">
    <property type="protein sequence ID" value="AHC56572.1"/>
    <property type="molecule type" value="Genomic_DNA"/>
</dbReference>
<organism evidence="1 2">
    <name type="scientific">Achromobacter phage JWDelta</name>
    <dbReference type="NCBI Taxonomy" id="1416008"/>
    <lineage>
        <taxon>Viruses</taxon>
        <taxon>Duplodnaviria</taxon>
        <taxon>Heunggongvirae</taxon>
        <taxon>Uroviricota</taxon>
        <taxon>Caudoviricetes</taxon>
        <taxon>Schitoviridae</taxon>
        <taxon>Rothmandenesvirinae</taxon>
        <taxon>Jwalphavirus</taxon>
        <taxon>Jwalphavirus jwalpha</taxon>
    </lineage>
</organism>
<sequence>MRITNTAGVSLPVAIWLVHDEYDYVKENNYISATALMKPIRQIVLASKVDPETQSIDVMDMLKTSLGHAIHDSIERAWTRGAEKALRLLGYPQKVRDAIRINPSEAVLKDNPDCIPIYLEQRAIKEIEVSGQTYRVGGKFDIVTEGLLQDYKSTSAFVWVKGSRDEEHMQQGSIYRWLHPDKITSDFIRINYIFTDWKRGDAKRDPNYPQHPIMHKDIPLMSPEATEKWIRGRIAEIIKYQDAPENQVPECTDEELWRSDPVYKYFSDPAKAQIPGARSTKNFDELHEARAHLSAKGGVGVIVPVEIAPKRCDYCGVYDVCKQKDRYFPT</sequence>
<gene>
    <name evidence="1" type="ORF">JJJA_0056</name>
</gene>
<dbReference type="Gene3D" id="3.90.320.10">
    <property type="match status" value="1"/>
</dbReference>